<dbReference type="AlphaFoldDB" id="A0AAE2C551"/>
<dbReference type="Proteomes" id="UP001289374">
    <property type="component" value="Unassembled WGS sequence"/>
</dbReference>
<name>A0AAE2C551_9LAMI</name>
<protein>
    <recommendedName>
        <fullName evidence="1">LRAT domain-containing protein</fullName>
    </recommendedName>
</protein>
<dbReference type="Pfam" id="PF04970">
    <property type="entry name" value="LRAT"/>
    <property type="match status" value="1"/>
</dbReference>
<keyword evidence="3" id="KW-1185">Reference proteome</keyword>
<dbReference type="Gene3D" id="3.90.1720.10">
    <property type="entry name" value="endopeptidase domain like (from Nostoc punctiforme)"/>
    <property type="match status" value="1"/>
</dbReference>
<comment type="caution">
    <text evidence="2">The sequence shown here is derived from an EMBL/GenBank/DDBJ whole genome shotgun (WGS) entry which is preliminary data.</text>
</comment>
<reference evidence="2" key="2">
    <citation type="journal article" date="2024" name="Plant">
        <title>Genomic evolution and insights into agronomic trait innovations of Sesamum species.</title>
        <authorList>
            <person name="Miao H."/>
            <person name="Wang L."/>
            <person name="Qu L."/>
            <person name="Liu H."/>
            <person name="Sun Y."/>
            <person name="Le M."/>
            <person name="Wang Q."/>
            <person name="Wei S."/>
            <person name="Zheng Y."/>
            <person name="Lin W."/>
            <person name="Duan Y."/>
            <person name="Cao H."/>
            <person name="Xiong S."/>
            <person name="Wang X."/>
            <person name="Wei L."/>
            <person name="Li C."/>
            <person name="Ma Q."/>
            <person name="Ju M."/>
            <person name="Zhao R."/>
            <person name="Li G."/>
            <person name="Mu C."/>
            <person name="Tian Q."/>
            <person name="Mei H."/>
            <person name="Zhang T."/>
            <person name="Gao T."/>
            <person name="Zhang H."/>
        </authorList>
    </citation>
    <scope>NUCLEOTIDE SEQUENCE</scope>
    <source>
        <strain evidence="2">K16</strain>
    </source>
</reference>
<dbReference type="InterPro" id="IPR007053">
    <property type="entry name" value="LRAT_dom"/>
</dbReference>
<reference evidence="2" key="1">
    <citation type="submission" date="2020-06" db="EMBL/GenBank/DDBJ databases">
        <authorList>
            <person name="Li T."/>
            <person name="Hu X."/>
            <person name="Zhang T."/>
            <person name="Song X."/>
            <person name="Zhang H."/>
            <person name="Dai N."/>
            <person name="Sheng W."/>
            <person name="Hou X."/>
            <person name="Wei L."/>
        </authorList>
    </citation>
    <scope>NUCLEOTIDE SEQUENCE</scope>
    <source>
        <strain evidence="2">K16</strain>
        <tissue evidence="2">Leaf</tissue>
    </source>
</reference>
<feature type="domain" description="LRAT" evidence="1">
    <location>
        <begin position="212"/>
        <end position="346"/>
    </location>
</feature>
<evidence type="ECO:0000313" key="3">
    <source>
        <dbReference type="Proteomes" id="UP001289374"/>
    </source>
</evidence>
<dbReference type="EMBL" id="JACGWL010000001">
    <property type="protein sequence ID" value="KAK4409399.1"/>
    <property type="molecule type" value="Genomic_DNA"/>
</dbReference>
<proteinExistence type="predicted"/>
<evidence type="ECO:0000313" key="2">
    <source>
        <dbReference type="EMBL" id="KAK4409399.1"/>
    </source>
</evidence>
<gene>
    <name evidence="2" type="ORF">Sango_0012900</name>
</gene>
<sequence length="429" mass="48079">MVGVLSNKIQRDELKPGDHIYSWRHAYLYAHHGISRLELMTFVSWTRILLRVRNVENCHSRDSYWFSSSRFSILRITSLFPPLCLPGFILRQKCWIGFYSIGGEISFTNPVPDWEIRFRMGLLVLFLFWIFCENEKKIGIGSYWRKRKEAYIKSFVNQLDLCTSTKELDSIGKFFPGIHTLGVFMQFQLVFIYGHASLLLVTENIVNFCLFYHMANFTNLVNFGQEIGTGTVLDRFIFSSSPSNPSGSPCPRCGDQSMAEGVISSCLECFLSGGDLYLFQYNVSPATFLAKARGGTCTLAKSDPPEDVLYRAEYLLEKGFGGYNIFKNNCEDFAIYCKTGLLIFTTVSVGRSGQAASFLAAASAIVSSPLRFLTTGFTGLTAVGCGVYCISRVVSDIGVRRDVIKIPVERLVSRSGLDEDAAAQTSKEE</sequence>
<dbReference type="PANTHER" id="PTHR46137">
    <property type="entry name" value="OS05G0310600 PROTEIN"/>
    <property type="match status" value="1"/>
</dbReference>
<evidence type="ECO:0000259" key="1">
    <source>
        <dbReference type="PROSITE" id="PS51934"/>
    </source>
</evidence>
<organism evidence="2 3">
    <name type="scientific">Sesamum angolense</name>
    <dbReference type="NCBI Taxonomy" id="2727404"/>
    <lineage>
        <taxon>Eukaryota</taxon>
        <taxon>Viridiplantae</taxon>
        <taxon>Streptophyta</taxon>
        <taxon>Embryophyta</taxon>
        <taxon>Tracheophyta</taxon>
        <taxon>Spermatophyta</taxon>
        <taxon>Magnoliopsida</taxon>
        <taxon>eudicotyledons</taxon>
        <taxon>Gunneridae</taxon>
        <taxon>Pentapetalae</taxon>
        <taxon>asterids</taxon>
        <taxon>lamiids</taxon>
        <taxon>Lamiales</taxon>
        <taxon>Pedaliaceae</taxon>
        <taxon>Sesamum</taxon>
    </lineage>
</organism>
<dbReference type="PROSITE" id="PS51934">
    <property type="entry name" value="LRAT"/>
    <property type="match status" value="1"/>
</dbReference>
<accession>A0AAE2C551</accession>
<dbReference type="PANTHER" id="PTHR46137:SF3">
    <property type="entry name" value="OS05G0310600 PROTEIN"/>
    <property type="match status" value="1"/>
</dbReference>